<evidence type="ECO:0000313" key="2">
    <source>
        <dbReference type="Proteomes" id="UP001208938"/>
    </source>
</evidence>
<keyword evidence="2" id="KW-1185">Reference proteome</keyword>
<accession>A0ABT3GZW3</accession>
<evidence type="ECO:0000313" key="1">
    <source>
        <dbReference type="EMBL" id="MCW1933015.1"/>
    </source>
</evidence>
<sequence>MAFISATDFTPRIRAQIDAFFATLGQGFNAYLEARSRRDEIERLQMMTDAQLAELGTSRDRIVHHVFRDRIGF</sequence>
<comment type="caution">
    <text evidence="1">The sequence shown here is derived from an EMBL/GenBank/DDBJ whole genome shotgun (WGS) entry which is preliminary data.</text>
</comment>
<dbReference type="Proteomes" id="UP001208938">
    <property type="component" value="Unassembled WGS sequence"/>
</dbReference>
<evidence type="ECO:0008006" key="3">
    <source>
        <dbReference type="Google" id="ProtNLM"/>
    </source>
</evidence>
<gene>
    <name evidence="1" type="ORF">OKW52_12300</name>
</gene>
<proteinExistence type="predicted"/>
<reference evidence="1 2" key="1">
    <citation type="submission" date="2022-10" db="EMBL/GenBank/DDBJ databases">
        <title>Pararhodobacter sp. nov., isolated from marine algae.</title>
        <authorList>
            <person name="Choi B.J."/>
            <person name="Kim J.M."/>
            <person name="Lee J.K."/>
            <person name="Choi D.G."/>
            <person name="Jeon C.O."/>
        </authorList>
    </citation>
    <scope>NUCLEOTIDE SEQUENCE [LARGE SCALE GENOMIC DNA]</scope>
    <source>
        <strain evidence="1 2">ZQ420</strain>
    </source>
</reference>
<dbReference type="RefSeq" id="WP_264505966.1">
    <property type="nucleotide sequence ID" value="NZ_JAPDFL010000001.1"/>
</dbReference>
<name>A0ABT3GZW3_9RHOB</name>
<protein>
    <recommendedName>
        <fullName evidence="3">DUF1127 domain-containing protein</fullName>
    </recommendedName>
</protein>
<dbReference type="EMBL" id="JAPDFL010000001">
    <property type="protein sequence ID" value="MCW1933015.1"/>
    <property type="molecule type" value="Genomic_DNA"/>
</dbReference>
<organism evidence="1 2">
    <name type="scientific">Pararhodobacter zhoushanensis</name>
    <dbReference type="NCBI Taxonomy" id="2479545"/>
    <lineage>
        <taxon>Bacteria</taxon>
        <taxon>Pseudomonadati</taxon>
        <taxon>Pseudomonadota</taxon>
        <taxon>Alphaproteobacteria</taxon>
        <taxon>Rhodobacterales</taxon>
        <taxon>Paracoccaceae</taxon>
        <taxon>Pararhodobacter</taxon>
    </lineage>
</organism>